<proteinExistence type="predicted"/>
<sequence length="472" mass="53205">MLQFHDEVYFGRHSQPFEVQQAITTLTINGSTVQKGFLYLLVIDPTEALRANILLEKPIKQLQLSATEASVGAIAGALPMGTWRLEFIHLVGEFRTPRAMQYAVDIIFDEPIDAAFVGRTALDSDQRLHFDMQHQLSKQSRWYRGDLHAHTNLSDGQNNLADVLAIAKAQHLDYLFLTEHNICHSQLPDDLDCLILPGIEVTTDRGHCNVHGPVQTLDLLTSAFSSDALLEQTVLFASEKSNLSINHPMMKPWHWWYQQMPLQAVNSLEVCCDPTWPSSPQASEDALAVLTKLWNGGRRIVAVGGSDSHLTLDQRNPQANEPSVYGDPATYVWASSLSGTAIIDALRAGRVYFERRCQLQLLINEGRTFPGDNVGDKQVIWQLAVHDRQYNYIAQWIGDGDMIEERPLNEQLCHVELDMATYSWVRVDIRRTDGQLEGVVNAVYNAQQPIFQNPSLHYWSDLNLTNADHNTL</sequence>
<dbReference type="SUPFAM" id="SSF89550">
    <property type="entry name" value="PHP domain-like"/>
    <property type="match status" value="1"/>
</dbReference>
<feature type="domain" description="Polymerase/histidinol phosphatase N-terminal" evidence="1">
    <location>
        <begin position="145"/>
        <end position="205"/>
    </location>
</feature>
<reference evidence="2 3" key="1">
    <citation type="journal article" date="2013" name="Int. J. Syst. Evol. Microbiol.">
        <title>Celerinatantimonas yamalensis sp. nov., a cold-adapted diazotrophic bacterium from a cold permafrost brine.</title>
        <authorList>
            <person name="Shcherbakova V."/>
            <person name="Chuvilskaya N."/>
            <person name="Rivkina E."/>
            <person name="Demidov N."/>
            <person name="Uchaeva V."/>
            <person name="Suetin S."/>
            <person name="Suzina N."/>
            <person name="Gilichinsky D."/>
        </authorList>
    </citation>
    <scope>NUCLEOTIDE SEQUENCE [LARGE SCALE GENOMIC DNA]</scope>
    <source>
        <strain evidence="2 3">C7</strain>
    </source>
</reference>
<evidence type="ECO:0000313" key="3">
    <source>
        <dbReference type="Proteomes" id="UP001629953"/>
    </source>
</evidence>
<protein>
    <submittedName>
        <fullName evidence="2">CehA/McbA family metallohydrolase</fullName>
    </submittedName>
</protein>
<dbReference type="EMBL" id="JBEQCT010000001">
    <property type="protein sequence ID" value="MFM2483974.1"/>
    <property type="molecule type" value="Genomic_DNA"/>
</dbReference>
<evidence type="ECO:0000313" key="2">
    <source>
        <dbReference type="EMBL" id="MFM2483974.1"/>
    </source>
</evidence>
<dbReference type="RefSeq" id="WP_408622118.1">
    <property type="nucleotide sequence ID" value="NZ_JBEQCT010000001.1"/>
</dbReference>
<name>A0ABW9G3M0_9GAMM</name>
<dbReference type="Gene3D" id="3.20.20.140">
    <property type="entry name" value="Metal-dependent hydrolases"/>
    <property type="match status" value="1"/>
</dbReference>
<gene>
    <name evidence="2" type="ORF">ABUE30_02660</name>
</gene>
<dbReference type="InterPro" id="IPR003141">
    <property type="entry name" value="Pol/His_phosphatase_N"/>
</dbReference>
<dbReference type="CDD" id="cd07432">
    <property type="entry name" value="PHP_HisPPase"/>
    <property type="match status" value="1"/>
</dbReference>
<dbReference type="SMART" id="SM00481">
    <property type="entry name" value="POLIIIAc"/>
    <property type="match status" value="1"/>
</dbReference>
<dbReference type="PANTHER" id="PTHR42924:SF3">
    <property type="entry name" value="POLYMERASE_HISTIDINOL PHOSPHATASE N-TERMINAL DOMAIN-CONTAINING PROTEIN"/>
    <property type="match status" value="1"/>
</dbReference>
<accession>A0ABW9G3M0</accession>
<dbReference type="NCBIfam" id="NF038032">
    <property type="entry name" value="CehA_McbA_metalo"/>
    <property type="match status" value="1"/>
</dbReference>
<organism evidence="2 3">
    <name type="scientific">Celerinatantimonas yamalensis</name>
    <dbReference type="NCBI Taxonomy" id="559956"/>
    <lineage>
        <taxon>Bacteria</taxon>
        <taxon>Pseudomonadati</taxon>
        <taxon>Pseudomonadota</taxon>
        <taxon>Gammaproteobacteria</taxon>
        <taxon>Celerinatantimonadaceae</taxon>
        <taxon>Celerinatantimonas</taxon>
    </lineage>
</organism>
<dbReference type="PANTHER" id="PTHR42924">
    <property type="entry name" value="EXONUCLEASE"/>
    <property type="match status" value="1"/>
</dbReference>
<dbReference type="Proteomes" id="UP001629953">
    <property type="component" value="Unassembled WGS sequence"/>
</dbReference>
<dbReference type="InterPro" id="IPR052018">
    <property type="entry name" value="PHP_domain"/>
</dbReference>
<keyword evidence="3" id="KW-1185">Reference proteome</keyword>
<evidence type="ECO:0000259" key="1">
    <source>
        <dbReference type="SMART" id="SM00481"/>
    </source>
</evidence>
<dbReference type="InterPro" id="IPR016195">
    <property type="entry name" value="Pol/histidinol_Pase-like"/>
</dbReference>
<comment type="caution">
    <text evidence="2">The sequence shown here is derived from an EMBL/GenBank/DDBJ whole genome shotgun (WGS) entry which is preliminary data.</text>
</comment>